<reference evidence="1" key="1">
    <citation type="journal article" date="2014" name="Front. Microbiol.">
        <title>High frequency of phylogenetically diverse reductive dehalogenase-homologous genes in deep subseafloor sedimentary metagenomes.</title>
        <authorList>
            <person name="Kawai M."/>
            <person name="Futagami T."/>
            <person name="Toyoda A."/>
            <person name="Takaki Y."/>
            <person name="Nishi S."/>
            <person name="Hori S."/>
            <person name="Arai W."/>
            <person name="Tsubouchi T."/>
            <person name="Morono Y."/>
            <person name="Uchiyama I."/>
            <person name="Ito T."/>
            <person name="Fujiyama A."/>
            <person name="Inagaki F."/>
            <person name="Takami H."/>
        </authorList>
    </citation>
    <scope>NUCLEOTIDE SEQUENCE</scope>
    <source>
        <strain evidence="1">Expedition CK06-06</strain>
    </source>
</reference>
<gene>
    <name evidence="1" type="ORF">S06H3_20253</name>
</gene>
<name>X1L060_9ZZZZ</name>
<comment type="caution">
    <text evidence="1">The sequence shown here is derived from an EMBL/GenBank/DDBJ whole genome shotgun (WGS) entry which is preliminary data.</text>
</comment>
<sequence length="82" mass="9456">FSLRVILDGSDFFNQTYARYKEMTQITKCIAAFEERDEEGNPQGKYVLQIKDLSFVESIVLSVKNNTGASITFECLFAKYRK</sequence>
<proteinExistence type="predicted"/>
<accession>X1L060</accession>
<protein>
    <submittedName>
        <fullName evidence="1">Uncharacterized protein</fullName>
    </submittedName>
</protein>
<organism evidence="1">
    <name type="scientific">marine sediment metagenome</name>
    <dbReference type="NCBI Taxonomy" id="412755"/>
    <lineage>
        <taxon>unclassified sequences</taxon>
        <taxon>metagenomes</taxon>
        <taxon>ecological metagenomes</taxon>
    </lineage>
</organism>
<feature type="non-terminal residue" evidence="1">
    <location>
        <position position="1"/>
    </location>
</feature>
<evidence type="ECO:0000313" key="1">
    <source>
        <dbReference type="EMBL" id="GAI12712.1"/>
    </source>
</evidence>
<dbReference type="AlphaFoldDB" id="X1L060"/>
<dbReference type="EMBL" id="BARV01010471">
    <property type="protein sequence ID" value="GAI12712.1"/>
    <property type="molecule type" value="Genomic_DNA"/>
</dbReference>